<dbReference type="PROSITE" id="PS51257">
    <property type="entry name" value="PROKAR_LIPOPROTEIN"/>
    <property type="match status" value="1"/>
</dbReference>
<name>A0A1S2N8F2_9BURK</name>
<comment type="caution">
    <text evidence="1">The sequence shown here is derived from an EMBL/GenBank/DDBJ whole genome shotgun (WGS) entry which is preliminary data.</text>
</comment>
<proteinExistence type="predicted"/>
<gene>
    <name evidence="1" type="ORF">LO55_1195</name>
</gene>
<reference evidence="1 2" key="1">
    <citation type="submission" date="2014-10" db="EMBL/GenBank/DDBJ databases">
        <authorList>
            <person name="Seo M.-J."/>
            <person name="Seok Y.J."/>
            <person name="Cha I.-T."/>
        </authorList>
    </citation>
    <scope>NUCLEOTIDE SEQUENCE [LARGE SCALE GENOMIC DNA]</scope>
    <source>
        <strain evidence="1 2">NEU</strain>
    </source>
</reference>
<keyword evidence="1" id="KW-0449">Lipoprotein</keyword>
<accession>A0A1S2N8F2</accession>
<sequence>MKTLVTTLGAVASLCGCASSLHIYDAGNRQAPGVPFRTHETYVKTGTHDKASDGGNCEPAQFVTSATLATGALYYAKVVSAQFAKTEFHVKYGDSGAISEISLGTEPSAEALTAAKEFVQTVIPLGPAAGASPAAARAPAKACDAGERDVKFIRLDDFIQGSR</sequence>
<organism evidence="1 2">
    <name type="scientific">Massilia timonae</name>
    <dbReference type="NCBI Taxonomy" id="47229"/>
    <lineage>
        <taxon>Bacteria</taxon>
        <taxon>Pseudomonadati</taxon>
        <taxon>Pseudomonadota</taxon>
        <taxon>Betaproteobacteria</taxon>
        <taxon>Burkholderiales</taxon>
        <taxon>Oxalobacteraceae</taxon>
        <taxon>Telluria group</taxon>
        <taxon>Massilia</taxon>
    </lineage>
</organism>
<protein>
    <submittedName>
        <fullName evidence="1">Putative lipoprotein</fullName>
    </submittedName>
</protein>
<evidence type="ECO:0000313" key="2">
    <source>
        <dbReference type="Proteomes" id="UP000180246"/>
    </source>
</evidence>
<dbReference type="RefSeq" id="WP_071360787.1">
    <property type="nucleotide sequence ID" value="NZ_JRYB01000001.1"/>
</dbReference>
<dbReference type="AlphaFoldDB" id="A0A1S2N8F2"/>
<evidence type="ECO:0000313" key="1">
    <source>
        <dbReference type="EMBL" id="OIJ41315.1"/>
    </source>
</evidence>
<dbReference type="EMBL" id="JRYB01000001">
    <property type="protein sequence ID" value="OIJ41315.1"/>
    <property type="molecule type" value="Genomic_DNA"/>
</dbReference>
<dbReference type="Proteomes" id="UP000180246">
    <property type="component" value="Unassembled WGS sequence"/>
</dbReference>